<evidence type="ECO:0000256" key="1">
    <source>
        <dbReference type="SAM" id="MobiDB-lite"/>
    </source>
</evidence>
<name>S4MZB3_9ACTN</name>
<evidence type="ECO:0000313" key="2">
    <source>
        <dbReference type="EMBL" id="EPJ42586.1"/>
    </source>
</evidence>
<reference evidence="2 3" key="1">
    <citation type="submission" date="2013-02" db="EMBL/GenBank/DDBJ databases">
        <title>Draft Genome Sequence of Streptomyces afghaniensis, Which Produces Compounds of the Julimycin B-Complex.</title>
        <authorList>
            <person name="Gruening B.A."/>
            <person name="Praeg A."/>
            <person name="Erxleben A."/>
            <person name="Guenther S."/>
            <person name="Fiedler H.-P."/>
            <person name="Goodfellow M."/>
            <person name="Mueller M."/>
        </authorList>
    </citation>
    <scope>NUCLEOTIDE SEQUENCE [LARGE SCALE GENOMIC DNA]</scope>
    <source>
        <strain evidence="2 3">772</strain>
    </source>
</reference>
<organism evidence="2 3">
    <name type="scientific">Streptomyces afghaniensis 772</name>
    <dbReference type="NCBI Taxonomy" id="1283301"/>
    <lineage>
        <taxon>Bacteria</taxon>
        <taxon>Bacillati</taxon>
        <taxon>Actinomycetota</taxon>
        <taxon>Actinomycetes</taxon>
        <taxon>Kitasatosporales</taxon>
        <taxon>Streptomycetaceae</taxon>
        <taxon>Streptomyces</taxon>
    </lineage>
</organism>
<gene>
    <name evidence="2" type="ORF">STAFG_0361</name>
</gene>
<feature type="region of interest" description="Disordered" evidence="1">
    <location>
        <begin position="39"/>
        <end position="58"/>
    </location>
</feature>
<sequence>MPEGQPFLIRPVGMYDVESNRYFLGVVGVVAVEHTGRARPGSAFRGAGRTFPGRRDGG</sequence>
<dbReference type="PATRIC" id="fig|1283301.3.peg.346"/>
<keyword evidence="3" id="KW-1185">Reference proteome</keyword>
<dbReference type="AlphaFoldDB" id="S4MZB3"/>
<evidence type="ECO:0000313" key="3">
    <source>
        <dbReference type="Proteomes" id="UP000015001"/>
    </source>
</evidence>
<accession>S4MZB3</accession>
<comment type="caution">
    <text evidence="2">The sequence shown here is derived from an EMBL/GenBank/DDBJ whole genome shotgun (WGS) entry which is preliminary data.</text>
</comment>
<dbReference type="EMBL" id="AOPY01001123">
    <property type="protein sequence ID" value="EPJ42586.1"/>
    <property type="molecule type" value="Genomic_DNA"/>
</dbReference>
<dbReference type="Proteomes" id="UP000015001">
    <property type="component" value="Unassembled WGS sequence"/>
</dbReference>
<protein>
    <submittedName>
        <fullName evidence="2">Uncharacterized protein</fullName>
    </submittedName>
</protein>
<dbReference type="HOGENOM" id="CLU_2977119_0_0_11"/>
<proteinExistence type="predicted"/>